<evidence type="ECO:0000313" key="3">
    <source>
        <dbReference type="EMBL" id="RFS47969.1"/>
    </source>
</evidence>
<keyword evidence="2" id="KW-0812">Transmembrane</keyword>
<keyword evidence="2" id="KW-0472">Membrane</keyword>
<dbReference type="AlphaFoldDB" id="A0A372G5C1"/>
<reference evidence="3 4" key="1">
    <citation type="submission" date="2018-08" db="EMBL/GenBank/DDBJ databases">
        <title>Verrucosispora craniellae sp. nov., isolated from a marine sponge in the South China Sea.</title>
        <authorList>
            <person name="Li L."/>
            <person name="Lin H.W."/>
        </authorList>
    </citation>
    <scope>NUCLEOTIDE SEQUENCE [LARGE SCALE GENOMIC DNA]</scope>
    <source>
        <strain evidence="3 4">LHW63014</strain>
    </source>
</reference>
<feature type="transmembrane region" description="Helical" evidence="2">
    <location>
        <begin position="45"/>
        <end position="64"/>
    </location>
</feature>
<feature type="transmembrane region" description="Helical" evidence="2">
    <location>
        <begin position="126"/>
        <end position="145"/>
    </location>
</feature>
<feature type="region of interest" description="Disordered" evidence="1">
    <location>
        <begin position="357"/>
        <end position="382"/>
    </location>
</feature>
<keyword evidence="4" id="KW-1185">Reference proteome</keyword>
<accession>A0A372G5C1</accession>
<protein>
    <submittedName>
        <fullName evidence="3">Uncharacterized protein</fullName>
    </submittedName>
</protein>
<comment type="caution">
    <text evidence="3">The sequence shown here is derived from an EMBL/GenBank/DDBJ whole genome shotgun (WGS) entry which is preliminary data.</text>
</comment>
<keyword evidence="2" id="KW-1133">Transmembrane helix</keyword>
<name>A0A372G5C1_9ACTN</name>
<feature type="transmembrane region" description="Helical" evidence="2">
    <location>
        <begin position="102"/>
        <end position="120"/>
    </location>
</feature>
<feature type="transmembrane region" description="Helical" evidence="2">
    <location>
        <begin position="70"/>
        <end position="90"/>
    </location>
</feature>
<proteinExistence type="predicted"/>
<dbReference type="EMBL" id="QVFU01000001">
    <property type="protein sequence ID" value="RFS47969.1"/>
    <property type="molecule type" value="Genomic_DNA"/>
</dbReference>
<evidence type="ECO:0000256" key="1">
    <source>
        <dbReference type="SAM" id="MobiDB-lite"/>
    </source>
</evidence>
<dbReference type="RefSeq" id="WP_117225907.1">
    <property type="nucleotide sequence ID" value="NZ_CP061725.1"/>
</dbReference>
<evidence type="ECO:0000256" key="2">
    <source>
        <dbReference type="SAM" id="Phobius"/>
    </source>
</evidence>
<feature type="transmembrane region" description="Helical" evidence="2">
    <location>
        <begin position="152"/>
        <end position="172"/>
    </location>
</feature>
<gene>
    <name evidence="3" type="ORF">D0Q02_00160</name>
</gene>
<feature type="transmembrane region" description="Helical" evidence="2">
    <location>
        <begin position="184"/>
        <end position="205"/>
    </location>
</feature>
<dbReference type="OrthoDB" id="5125370at2"/>
<organism evidence="3 4">
    <name type="scientific">Micromonospora craniellae</name>
    <dbReference type="NCBI Taxonomy" id="2294034"/>
    <lineage>
        <taxon>Bacteria</taxon>
        <taxon>Bacillati</taxon>
        <taxon>Actinomycetota</taxon>
        <taxon>Actinomycetes</taxon>
        <taxon>Micromonosporales</taxon>
        <taxon>Micromonosporaceae</taxon>
        <taxon>Micromonospora</taxon>
    </lineage>
</organism>
<dbReference type="Proteomes" id="UP000262621">
    <property type="component" value="Unassembled WGS sequence"/>
</dbReference>
<sequence length="396" mass="41582">MSAEAGTAPGAVVRPAARTTGVVDGADAGRAAAAVALISDRGARIVAVTIALVWHLVIGLPAVLSAWSELAASQVVVGGWLLVTAVGMAAGVRLLHDRPLPAAPLAGLLLAVDVAVFAAVGREHLFSPANWVWGTLAWFFVVVLWGRRVRWLLALLVAHAATALAAVALYGATGAADLARSTMALYGTSSLPAAVFVGAVALSLLSRERAATVATTNAMVAERDAAEHARRERRERLALASAAASEVLAELAQGRADPADPEVQRRCVRAAGQLRRLIAESDDVPHPLFHELRAAADLAERNGLPIDLVTIGAPPPLPVQVRRSLADPLIAVLAEAQEWARVTVVAGPDEVVVSLVTPDRGGPEATGPPPEESDAQVEQVYERDGEIRWTQTRWRR</sequence>
<evidence type="ECO:0000313" key="4">
    <source>
        <dbReference type="Proteomes" id="UP000262621"/>
    </source>
</evidence>